<evidence type="ECO:0000313" key="9">
    <source>
        <dbReference type="Proteomes" id="UP000092544"/>
    </source>
</evidence>
<name>A0A1A8T3Q0_9GAMM</name>
<accession>A0A1A8T3Q0</accession>
<dbReference type="Proteomes" id="UP000092544">
    <property type="component" value="Unassembled WGS sequence"/>
</dbReference>
<feature type="transmembrane region" description="Helical" evidence="6">
    <location>
        <begin position="123"/>
        <end position="144"/>
    </location>
</feature>
<feature type="transmembrane region" description="Helical" evidence="6">
    <location>
        <begin position="293"/>
        <end position="319"/>
    </location>
</feature>
<feature type="transmembrane region" description="Helical" evidence="6">
    <location>
        <begin position="331"/>
        <end position="351"/>
    </location>
</feature>
<dbReference type="GO" id="GO:1990961">
    <property type="term" value="P:xenobiotic detoxification by transmembrane export across the plasma membrane"/>
    <property type="evidence" value="ECO:0007669"/>
    <property type="project" value="TreeGrafter"/>
</dbReference>
<dbReference type="InterPro" id="IPR011701">
    <property type="entry name" value="MFS"/>
</dbReference>
<keyword evidence="4 6" id="KW-1133">Transmembrane helix</keyword>
<evidence type="ECO:0000256" key="4">
    <source>
        <dbReference type="ARBA" id="ARBA00022989"/>
    </source>
</evidence>
<dbReference type="PANTHER" id="PTHR23502">
    <property type="entry name" value="MAJOR FACILITATOR SUPERFAMILY"/>
    <property type="match status" value="1"/>
</dbReference>
<evidence type="ECO:0000256" key="6">
    <source>
        <dbReference type="SAM" id="Phobius"/>
    </source>
</evidence>
<feature type="transmembrane region" description="Helical" evidence="6">
    <location>
        <begin position="62"/>
        <end position="79"/>
    </location>
</feature>
<evidence type="ECO:0000259" key="7">
    <source>
        <dbReference type="PROSITE" id="PS50850"/>
    </source>
</evidence>
<protein>
    <submittedName>
        <fullName evidence="8">Multidrug resistance protein D</fullName>
    </submittedName>
</protein>
<comment type="subcellular location">
    <subcellularLocation>
        <location evidence="1">Membrane</location>
        <topology evidence="1">Multi-pass membrane protein</topology>
    </subcellularLocation>
</comment>
<organism evidence="8 9">
    <name type="scientific">Marinomonas spartinae</name>
    <dbReference type="NCBI Taxonomy" id="1792290"/>
    <lineage>
        <taxon>Bacteria</taxon>
        <taxon>Pseudomonadati</taxon>
        <taxon>Pseudomonadota</taxon>
        <taxon>Gammaproteobacteria</taxon>
        <taxon>Oceanospirillales</taxon>
        <taxon>Oceanospirillaceae</taxon>
        <taxon>Marinomonas</taxon>
    </lineage>
</organism>
<evidence type="ECO:0000256" key="5">
    <source>
        <dbReference type="ARBA" id="ARBA00023136"/>
    </source>
</evidence>
<evidence type="ECO:0000256" key="3">
    <source>
        <dbReference type="ARBA" id="ARBA00022692"/>
    </source>
</evidence>
<dbReference type="PROSITE" id="PS50850">
    <property type="entry name" value="MFS"/>
    <property type="match status" value="1"/>
</dbReference>
<dbReference type="Pfam" id="PF07690">
    <property type="entry name" value="MFS_1"/>
    <property type="match status" value="1"/>
</dbReference>
<dbReference type="EMBL" id="FLOB01000001">
    <property type="protein sequence ID" value="SBS25431.1"/>
    <property type="molecule type" value="Genomic_DNA"/>
</dbReference>
<dbReference type="SUPFAM" id="SSF103473">
    <property type="entry name" value="MFS general substrate transporter"/>
    <property type="match status" value="1"/>
</dbReference>
<feature type="transmembrane region" description="Helical" evidence="6">
    <location>
        <begin position="150"/>
        <end position="171"/>
    </location>
</feature>
<dbReference type="STRING" id="1792290.MSP8886_00277"/>
<dbReference type="GO" id="GO:0005886">
    <property type="term" value="C:plasma membrane"/>
    <property type="evidence" value="ECO:0007669"/>
    <property type="project" value="TreeGrafter"/>
</dbReference>
<feature type="domain" description="Major facilitator superfamily (MFS) profile" evidence="7">
    <location>
        <begin position="1"/>
        <end position="382"/>
    </location>
</feature>
<evidence type="ECO:0000256" key="1">
    <source>
        <dbReference type="ARBA" id="ARBA00004141"/>
    </source>
</evidence>
<dbReference type="PANTHER" id="PTHR23502:SF132">
    <property type="entry name" value="POLYAMINE TRANSPORTER 2-RELATED"/>
    <property type="match status" value="1"/>
</dbReference>
<evidence type="ECO:0000313" key="8">
    <source>
        <dbReference type="EMBL" id="SBS25431.1"/>
    </source>
</evidence>
<feature type="transmembrane region" description="Helical" evidence="6">
    <location>
        <begin position="192"/>
        <end position="217"/>
    </location>
</feature>
<keyword evidence="3 6" id="KW-0812">Transmembrane</keyword>
<gene>
    <name evidence="8" type="primary">emrD</name>
    <name evidence="8" type="ORF">MSP8886_00277</name>
</gene>
<feature type="transmembrane region" description="Helical" evidence="6">
    <location>
        <begin position="32"/>
        <end position="50"/>
    </location>
</feature>
<reference evidence="8 9" key="1">
    <citation type="submission" date="2016-06" db="EMBL/GenBank/DDBJ databases">
        <authorList>
            <person name="Kjaerup R.B."/>
            <person name="Dalgaard T.S."/>
            <person name="Juul-Madsen H.R."/>
        </authorList>
    </citation>
    <scope>NUCLEOTIDE SEQUENCE [LARGE SCALE GENOMIC DNA]</scope>
    <source>
        <strain evidence="8 9">CECT 8886</strain>
    </source>
</reference>
<feature type="transmembrane region" description="Helical" evidence="6">
    <location>
        <begin position="237"/>
        <end position="254"/>
    </location>
</feature>
<sequence length="390" mass="41830">MLITILGQASIALYLPALPVISQNLAIDAFQSKLTVTSFLLGFSVSPMFFGPISDYIGRKPILLASLTLALIGFLGNSISKTIDVFVLCRILEGLGCGGLLTSGRSIARDVFSGKELASASSYLSMGFALGFGLSPVIGGVLVHHLDWKVIFYVLAAFDLMLILVCTFYLPETKSREESNKSSRMMNILHDYRSALFNHCFMLNVLGGFCAYCIIVLYNIVTPFLIQGGFGFSSSQYGYLAVLIGVPYFIAASINKTLVMKTSVYFSCLIGGGMITLSGFVMFVLTTVYTPNIYVLIISFMVATFGQALIFSNTIAMALQLFPARSAGRISAFFSSFQMLLVSIVSVGFALLSDKSVTSLAIVISALGAGALICIFASEKAGKVSKTVVN</sequence>
<feature type="transmembrane region" description="Helical" evidence="6">
    <location>
        <begin position="266"/>
        <end position="287"/>
    </location>
</feature>
<dbReference type="AlphaFoldDB" id="A0A1A8T3Q0"/>
<feature type="transmembrane region" description="Helical" evidence="6">
    <location>
        <begin position="357"/>
        <end position="377"/>
    </location>
</feature>
<dbReference type="Gene3D" id="1.20.1720.10">
    <property type="entry name" value="Multidrug resistance protein D"/>
    <property type="match status" value="1"/>
</dbReference>
<keyword evidence="9" id="KW-1185">Reference proteome</keyword>
<dbReference type="GO" id="GO:0022857">
    <property type="term" value="F:transmembrane transporter activity"/>
    <property type="evidence" value="ECO:0007669"/>
    <property type="project" value="InterPro"/>
</dbReference>
<keyword evidence="2" id="KW-0813">Transport</keyword>
<dbReference type="InterPro" id="IPR036259">
    <property type="entry name" value="MFS_trans_sf"/>
</dbReference>
<proteinExistence type="predicted"/>
<dbReference type="InterPro" id="IPR020846">
    <property type="entry name" value="MFS_dom"/>
</dbReference>
<keyword evidence="5 6" id="KW-0472">Membrane</keyword>
<evidence type="ECO:0000256" key="2">
    <source>
        <dbReference type="ARBA" id="ARBA00022448"/>
    </source>
</evidence>